<accession>S3ZXM5</accession>
<feature type="compositionally biased region" description="Low complexity" evidence="1">
    <location>
        <begin position="212"/>
        <end position="228"/>
    </location>
</feature>
<dbReference type="PATRIC" id="fig|1286094.4.peg.3670"/>
<sequence length="649" mass="64508">MDDGDRLGRAARGGGAEGGGQRLVLAPAGGLAKGWDDGDDHGVARVVGERGGEGRAEVVRGRGGRQVAGRQRPQALGDAGVVREQAEGLGVAEDGDARSGGQGLPGEQQSGVDQLGHRVHADHPGLAQQVGHRGVREAGGGACVAGGRDAAVPGALDDDQGLHGGGAAGEAGELARVADGFEVHEGNVGVRVVVPVLEHVVAGDVRAVARADAGGQAPQTAAAAVQAGQERDADGAGLGEQAEASGERQFGRERGVEAHLRRGVDDSEGVGSDDPHAVRACLADEFALPLASLGAALGVSGGDHDESLDAVFAAVGDGLRDALGRDGDDGEVDRFADVAHGAMGGHAVDLGGAFGERAVHRVQAAGVPRAEQVAQDAAADAVRGAARADDGDRAGREEALYGAGLGALFAGALDGQGAVGGFEVEFEAYDAVLEAALLLVARVREDLDHLGVGGQDLGGETADAAFAGDGRDVLEQRGGDAAALVGVLDEEGDLGLVGGRGGGAALGVDAVVAHGGDELAAHGGREAHPVHVVVVGEAVHVLGGQARVRCEEAVVLRLVRHLLEEADQAVGVLGCDGPDPGRAPVAQHHVGLPVGGVGVPVRRRLHGARVRVARPPGPGQCRRGRAALGCGTSVRGLPGDRPAGAPGSA</sequence>
<proteinExistence type="predicted"/>
<evidence type="ECO:0000256" key="1">
    <source>
        <dbReference type="SAM" id="MobiDB-lite"/>
    </source>
</evidence>
<dbReference type="EMBL" id="AOPZ01000176">
    <property type="protein sequence ID" value="EPH43180.1"/>
    <property type="molecule type" value="Genomic_DNA"/>
</dbReference>
<comment type="caution">
    <text evidence="2">The sequence shown here is derived from an EMBL/GenBank/DDBJ whole genome shotgun (WGS) entry which is preliminary data.</text>
</comment>
<dbReference type="AlphaFoldDB" id="S3ZXM5"/>
<keyword evidence="3" id="KW-1185">Reference proteome</keyword>
<dbReference type="Proteomes" id="UP000014629">
    <property type="component" value="Unassembled WGS sequence"/>
</dbReference>
<feature type="region of interest" description="Disordered" evidence="1">
    <location>
        <begin position="48"/>
        <end position="112"/>
    </location>
</feature>
<feature type="compositionally biased region" description="Basic and acidic residues" evidence="1">
    <location>
        <begin position="48"/>
        <end position="60"/>
    </location>
</feature>
<feature type="region of interest" description="Disordered" evidence="1">
    <location>
        <begin position="1"/>
        <end position="22"/>
    </location>
</feature>
<gene>
    <name evidence="2" type="ORF">STRAU_3710</name>
</gene>
<feature type="compositionally biased region" description="Basic and acidic residues" evidence="1">
    <location>
        <begin position="245"/>
        <end position="265"/>
    </location>
</feature>
<evidence type="ECO:0000313" key="2">
    <source>
        <dbReference type="EMBL" id="EPH43180.1"/>
    </source>
</evidence>
<feature type="compositionally biased region" description="Gly residues" evidence="1">
    <location>
        <begin position="11"/>
        <end position="21"/>
    </location>
</feature>
<reference evidence="2 3" key="1">
    <citation type="submission" date="2013-02" db="EMBL/GenBank/DDBJ databases">
        <title>Draft Genome Sequence of Streptomyces aurantiacus, Which Produces Setomimycin.</title>
        <authorList>
            <person name="Gruening B.A."/>
            <person name="Praeg A."/>
            <person name="Erxleben A."/>
            <person name="Guenther S."/>
            <person name="Mueller M."/>
        </authorList>
    </citation>
    <scope>NUCLEOTIDE SEQUENCE [LARGE SCALE GENOMIC DNA]</scope>
    <source>
        <strain evidence="2 3">JA 4570</strain>
    </source>
</reference>
<name>S3ZXM5_9ACTN</name>
<protein>
    <submittedName>
        <fullName evidence="2">Uncharacterized protein</fullName>
    </submittedName>
</protein>
<evidence type="ECO:0000313" key="3">
    <source>
        <dbReference type="Proteomes" id="UP000014629"/>
    </source>
</evidence>
<organism evidence="2 3">
    <name type="scientific">Streptomyces aurantiacus JA 4570</name>
    <dbReference type="NCBI Taxonomy" id="1286094"/>
    <lineage>
        <taxon>Bacteria</taxon>
        <taxon>Bacillati</taxon>
        <taxon>Actinomycetota</taxon>
        <taxon>Actinomycetes</taxon>
        <taxon>Kitasatosporales</taxon>
        <taxon>Streptomycetaceae</taxon>
        <taxon>Streptomyces</taxon>
        <taxon>Streptomyces aurantiacus group</taxon>
    </lineage>
</organism>
<feature type="region of interest" description="Disordered" evidence="1">
    <location>
        <begin position="212"/>
        <end position="273"/>
    </location>
</feature>